<dbReference type="SUPFAM" id="SSF54593">
    <property type="entry name" value="Glyoxalase/Bleomycin resistance protein/Dihydroxybiphenyl dioxygenase"/>
    <property type="match status" value="1"/>
</dbReference>
<protein>
    <submittedName>
        <fullName evidence="3">VOC family protein</fullName>
    </submittedName>
</protein>
<proteinExistence type="predicted"/>
<dbReference type="InterPro" id="IPR004360">
    <property type="entry name" value="Glyas_Fos-R_dOase_dom"/>
</dbReference>
<comment type="caution">
    <text evidence="3">The sequence shown here is derived from an EMBL/GenBank/DDBJ whole genome shotgun (WGS) entry which is preliminary data.</text>
</comment>
<reference evidence="3" key="2">
    <citation type="journal article" date="2021" name="Syst. Appl. Microbiol.">
        <title>Roseomonas hellenica sp. nov., isolated from roots of wild-growing Alkanna tinctoria.</title>
        <authorList>
            <person name="Rat A."/>
            <person name="Naranjo H.D."/>
            <person name="Lebbe L."/>
            <person name="Cnockaert M."/>
            <person name="Krigas N."/>
            <person name="Grigoriadou K."/>
            <person name="Maloupa E."/>
            <person name="Willems A."/>
        </authorList>
    </citation>
    <scope>NUCLEOTIDE SEQUENCE</scope>
    <source>
        <strain evidence="3">LMG 28251</strain>
    </source>
</reference>
<name>A0AAF1KN33_9PROT</name>
<dbReference type="Pfam" id="PF00903">
    <property type="entry name" value="Glyoxalase"/>
    <property type="match status" value="1"/>
</dbReference>
<evidence type="ECO:0000256" key="1">
    <source>
        <dbReference type="SAM" id="MobiDB-lite"/>
    </source>
</evidence>
<feature type="region of interest" description="Disordered" evidence="1">
    <location>
        <begin position="76"/>
        <end position="101"/>
    </location>
</feature>
<reference evidence="3" key="1">
    <citation type="submission" date="2020-01" db="EMBL/GenBank/DDBJ databases">
        <authorList>
            <person name="Rat A."/>
        </authorList>
    </citation>
    <scope>NUCLEOTIDE SEQUENCE</scope>
    <source>
        <strain evidence="3">LMG 28251</strain>
    </source>
</reference>
<evidence type="ECO:0000313" key="4">
    <source>
        <dbReference type="Proteomes" id="UP001196068"/>
    </source>
</evidence>
<dbReference type="EMBL" id="JAAEDH010000002">
    <property type="protein sequence ID" value="MBR0654088.1"/>
    <property type="molecule type" value="Genomic_DNA"/>
</dbReference>
<dbReference type="InterPro" id="IPR029068">
    <property type="entry name" value="Glyas_Bleomycin-R_OHBP_Dase"/>
</dbReference>
<feature type="compositionally biased region" description="Low complexity" evidence="1">
    <location>
        <begin position="76"/>
        <end position="88"/>
    </location>
</feature>
<keyword evidence="4" id="KW-1185">Reference proteome</keyword>
<dbReference type="AlphaFoldDB" id="A0AAF1KN33"/>
<evidence type="ECO:0000313" key="3">
    <source>
        <dbReference type="EMBL" id="MBR0654088.1"/>
    </source>
</evidence>
<evidence type="ECO:0000259" key="2">
    <source>
        <dbReference type="Pfam" id="PF00903"/>
    </source>
</evidence>
<feature type="domain" description="Glyoxalase/fosfomycin resistance/dioxygenase" evidence="2">
    <location>
        <begin position="9"/>
        <end position="63"/>
    </location>
</feature>
<dbReference type="CDD" id="cd06587">
    <property type="entry name" value="VOC"/>
    <property type="match status" value="1"/>
</dbReference>
<gene>
    <name evidence="3" type="ORF">GXW79_03240</name>
</gene>
<dbReference type="Gene3D" id="3.10.180.10">
    <property type="entry name" value="2,3-Dihydroxybiphenyl 1,2-Dioxygenase, domain 1"/>
    <property type="match status" value="1"/>
</dbReference>
<organism evidence="3 4">
    <name type="scientific">Plastoroseomonas arctica</name>
    <dbReference type="NCBI Taxonomy" id="1509237"/>
    <lineage>
        <taxon>Bacteria</taxon>
        <taxon>Pseudomonadati</taxon>
        <taxon>Pseudomonadota</taxon>
        <taxon>Alphaproteobacteria</taxon>
        <taxon>Acetobacterales</taxon>
        <taxon>Acetobacteraceae</taxon>
        <taxon>Plastoroseomonas</taxon>
    </lineage>
</organism>
<accession>A0AAF1KN33</accession>
<sequence>MSVRAIVAQLRATDREASIRFYTQRMGWALAWRFGDGYAAIEAAGQMVHIKHVAEPGPSIKQVAAAVISISTSPSMISMRSPRATSRSSSRRTTRPGACAR</sequence>
<dbReference type="Proteomes" id="UP001196068">
    <property type="component" value="Unassembled WGS sequence"/>
</dbReference>